<dbReference type="Gene3D" id="1.20.1050.10">
    <property type="match status" value="1"/>
</dbReference>
<dbReference type="SUPFAM" id="SSF47616">
    <property type="entry name" value="GST C-terminal domain-like"/>
    <property type="match status" value="1"/>
</dbReference>
<dbReference type="AlphaFoldDB" id="A0A0G4EJB2"/>
<dbReference type="PROSITE" id="PS50405">
    <property type="entry name" value="GST_CTER"/>
    <property type="match status" value="1"/>
</dbReference>
<evidence type="ECO:0000259" key="2">
    <source>
        <dbReference type="PROSITE" id="PS50404"/>
    </source>
</evidence>
<accession>A0A0G4EJB2</accession>
<dbReference type="PANTHER" id="PTHR11571:SF150">
    <property type="entry name" value="GLUTATHIONE S-TRANSFERASE"/>
    <property type="match status" value="1"/>
</dbReference>
<dbReference type="EMBL" id="CDMY01000247">
    <property type="protein sequence ID" value="CEL96819.1"/>
    <property type="molecule type" value="Genomic_DNA"/>
</dbReference>
<evidence type="ECO:0000259" key="3">
    <source>
        <dbReference type="PROSITE" id="PS50405"/>
    </source>
</evidence>
<evidence type="ECO:0000313" key="4">
    <source>
        <dbReference type="EMBL" id="CEL96819.1"/>
    </source>
</evidence>
<dbReference type="Pfam" id="PF14497">
    <property type="entry name" value="GST_C_3"/>
    <property type="match status" value="1"/>
</dbReference>
<feature type="region of interest" description="Disordered" evidence="1">
    <location>
        <begin position="1"/>
        <end position="32"/>
    </location>
</feature>
<dbReference type="OMA" id="TVYNVFM"/>
<dbReference type="STRING" id="1169540.A0A0G4EJB2"/>
<evidence type="ECO:0000256" key="1">
    <source>
        <dbReference type="SAM" id="MobiDB-lite"/>
    </source>
</evidence>
<organism evidence="4 5">
    <name type="scientific">Vitrella brassicaformis (strain CCMP3155)</name>
    <dbReference type="NCBI Taxonomy" id="1169540"/>
    <lineage>
        <taxon>Eukaryota</taxon>
        <taxon>Sar</taxon>
        <taxon>Alveolata</taxon>
        <taxon>Colpodellida</taxon>
        <taxon>Vitrellaceae</taxon>
        <taxon>Vitrella</taxon>
    </lineage>
</organism>
<dbReference type="Proteomes" id="UP000041254">
    <property type="component" value="Unassembled WGS sequence"/>
</dbReference>
<dbReference type="PhylomeDB" id="A0A0G4EJB2"/>
<dbReference type="OrthoDB" id="422574at2759"/>
<dbReference type="VEuPathDB" id="CryptoDB:Vbra_3855"/>
<feature type="domain" description="GST C-terminal" evidence="3">
    <location>
        <begin position="151"/>
        <end position="273"/>
    </location>
</feature>
<proteinExistence type="predicted"/>
<dbReference type="InterPro" id="IPR040079">
    <property type="entry name" value="Glutathione_S-Trfase"/>
</dbReference>
<dbReference type="PANTHER" id="PTHR11571">
    <property type="entry name" value="GLUTATHIONE S-TRANSFERASE"/>
    <property type="match status" value="1"/>
</dbReference>
<dbReference type="Pfam" id="PF02798">
    <property type="entry name" value="GST_N"/>
    <property type="match status" value="1"/>
</dbReference>
<dbReference type="Gene3D" id="3.40.30.10">
    <property type="entry name" value="Glutaredoxin"/>
    <property type="match status" value="1"/>
</dbReference>
<dbReference type="GO" id="GO:0006749">
    <property type="term" value="P:glutathione metabolic process"/>
    <property type="evidence" value="ECO:0007669"/>
    <property type="project" value="TreeGrafter"/>
</dbReference>
<dbReference type="GO" id="GO:0004364">
    <property type="term" value="F:glutathione transferase activity"/>
    <property type="evidence" value="ECO:0007669"/>
    <property type="project" value="TreeGrafter"/>
</dbReference>
<evidence type="ECO:0008006" key="6">
    <source>
        <dbReference type="Google" id="ProtNLM"/>
    </source>
</evidence>
<dbReference type="InterPro" id="IPR004046">
    <property type="entry name" value="GST_C"/>
</dbReference>
<sequence>MNSSGSESSPAVAAAAAASSSSNHSSNSVPRGLSASSKWAKIMTLQEAMGDQGEGTMTLKATTNGRPRLFYFHARGRAEIIRLIFAQAEVEYDDVRFREPPHAMEDFERLKGEGELPFDQVPILEVDGMVLAQSQAIVRYIARKHGLMGGTELDNAFADMVACGTEDLRQKFTQMIFAKTEQEREQQLQTFSKEVLPRWARYFENLLCQRGGDWFLGSRLTYADLAVYDMMSTITWRLPEAFGPFESLRAHGARVEKLPNIAHWLQTRPDNPL</sequence>
<dbReference type="InterPro" id="IPR010987">
    <property type="entry name" value="Glutathione-S-Trfase_C-like"/>
</dbReference>
<dbReference type="PROSITE" id="PS50404">
    <property type="entry name" value="GST_NTER"/>
    <property type="match status" value="1"/>
</dbReference>
<dbReference type="InterPro" id="IPR036249">
    <property type="entry name" value="Thioredoxin-like_sf"/>
</dbReference>
<dbReference type="InterPro" id="IPR050213">
    <property type="entry name" value="GST_superfamily"/>
</dbReference>
<feature type="domain" description="GST N-terminal" evidence="2">
    <location>
        <begin position="65"/>
        <end position="149"/>
    </location>
</feature>
<dbReference type="InterPro" id="IPR036282">
    <property type="entry name" value="Glutathione-S-Trfase_C_sf"/>
</dbReference>
<feature type="compositionally biased region" description="Low complexity" evidence="1">
    <location>
        <begin position="1"/>
        <end position="28"/>
    </location>
</feature>
<keyword evidence="5" id="KW-1185">Reference proteome</keyword>
<dbReference type="SFLD" id="SFLDG00363">
    <property type="entry name" value="AMPS_(cytGST):_Alpha-__Mu-__Pi"/>
    <property type="match status" value="1"/>
</dbReference>
<dbReference type="SFLD" id="SFLDG01205">
    <property type="entry name" value="AMPS.1"/>
    <property type="match status" value="1"/>
</dbReference>
<dbReference type="InParanoid" id="A0A0G4EJB2"/>
<dbReference type="SUPFAM" id="SSF52833">
    <property type="entry name" value="Thioredoxin-like"/>
    <property type="match status" value="1"/>
</dbReference>
<protein>
    <recommendedName>
        <fullName evidence="6">Glutathione transferase</fullName>
    </recommendedName>
</protein>
<reference evidence="4 5" key="1">
    <citation type="submission" date="2014-11" db="EMBL/GenBank/DDBJ databases">
        <authorList>
            <person name="Zhu J."/>
            <person name="Qi W."/>
            <person name="Song R."/>
        </authorList>
    </citation>
    <scope>NUCLEOTIDE SEQUENCE [LARGE SCALE GENOMIC DNA]</scope>
</reference>
<dbReference type="SFLD" id="SFLDS00019">
    <property type="entry name" value="Glutathione_Transferase_(cytos"/>
    <property type="match status" value="1"/>
</dbReference>
<dbReference type="FunFam" id="1.20.1050.10:FF:000030">
    <property type="entry name" value="Glutathione S-transferase S1"/>
    <property type="match status" value="1"/>
</dbReference>
<dbReference type="CDD" id="cd03039">
    <property type="entry name" value="GST_N_Sigma_like"/>
    <property type="match status" value="1"/>
</dbReference>
<dbReference type="CDD" id="cd03192">
    <property type="entry name" value="GST_C_Sigma_like"/>
    <property type="match status" value="1"/>
</dbReference>
<evidence type="ECO:0000313" key="5">
    <source>
        <dbReference type="Proteomes" id="UP000041254"/>
    </source>
</evidence>
<gene>
    <name evidence="4" type="ORF">Vbra_3855</name>
</gene>
<dbReference type="InterPro" id="IPR004045">
    <property type="entry name" value="Glutathione_S-Trfase_N"/>
</dbReference>
<name>A0A0G4EJB2_VITBC</name>